<evidence type="ECO:0000313" key="3">
    <source>
        <dbReference type="EMBL" id="MEB4591361.1"/>
    </source>
</evidence>
<dbReference type="Proteomes" id="UP001308005">
    <property type="component" value="Unassembled WGS sequence"/>
</dbReference>
<dbReference type="SMART" id="SM00966">
    <property type="entry name" value="SpoVT_AbrB"/>
    <property type="match status" value="1"/>
</dbReference>
<evidence type="ECO:0000313" key="4">
    <source>
        <dbReference type="Proteomes" id="UP001308005"/>
    </source>
</evidence>
<dbReference type="Gene3D" id="2.10.260.10">
    <property type="match status" value="1"/>
</dbReference>
<keyword evidence="4" id="KW-1185">Reference proteome</keyword>
<dbReference type="NCBIfam" id="TIGR01439">
    <property type="entry name" value="lp_hng_hel_AbrB"/>
    <property type="match status" value="1"/>
</dbReference>
<reference evidence="4" key="1">
    <citation type="submission" date="2023-07" db="EMBL/GenBank/DDBJ databases">
        <title>The carbon used by Thiothrix.</title>
        <authorList>
            <person name="Chen L."/>
        </authorList>
    </citation>
    <scope>NUCLEOTIDE SEQUENCE [LARGE SCALE GENOMIC DNA]</scope>
</reference>
<dbReference type="Pfam" id="PF04014">
    <property type="entry name" value="MazE_antitoxin"/>
    <property type="match status" value="1"/>
</dbReference>
<organism evidence="3 4">
    <name type="scientific">Candidatus Thiothrix phosphatis</name>
    <dbReference type="NCBI Taxonomy" id="3112415"/>
    <lineage>
        <taxon>Bacteria</taxon>
        <taxon>Pseudomonadati</taxon>
        <taxon>Pseudomonadota</taxon>
        <taxon>Gammaproteobacteria</taxon>
        <taxon>Thiotrichales</taxon>
        <taxon>Thiotrichaceae</taxon>
        <taxon>Thiothrix</taxon>
    </lineage>
</organism>
<accession>A0ABU6CX09</accession>
<dbReference type="GO" id="GO:0003677">
    <property type="term" value="F:DNA binding"/>
    <property type="evidence" value="ECO:0007669"/>
    <property type="project" value="UniProtKB-KW"/>
</dbReference>
<dbReference type="PROSITE" id="PS51740">
    <property type="entry name" value="SPOVT_ABRB"/>
    <property type="match status" value="1"/>
</dbReference>
<gene>
    <name evidence="3" type="ORF">VSS37_10255</name>
</gene>
<protein>
    <submittedName>
        <fullName evidence="3">AbrB/MazE/SpoVT family DNA-binding domain-containing protein</fullName>
    </submittedName>
</protein>
<keyword evidence="1 3" id="KW-0238">DNA-binding</keyword>
<sequence length="74" mass="8334">MRVTTKGQVTIPRNVREMLGISPETEVDFKEENGRFYIVKVGEPTTATGKFHKFRGIATAKMSTDQIMGLTRET</sequence>
<evidence type="ECO:0000259" key="2">
    <source>
        <dbReference type="PROSITE" id="PS51740"/>
    </source>
</evidence>
<dbReference type="SUPFAM" id="SSF89447">
    <property type="entry name" value="AbrB/MazE/MraZ-like"/>
    <property type="match status" value="1"/>
</dbReference>
<dbReference type="InterPro" id="IPR037914">
    <property type="entry name" value="SpoVT-AbrB_sf"/>
</dbReference>
<dbReference type="RefSeq" id="WP_324694908.1">
    <property type="nucleotide sequence ID" value="NZ_JAYMYJ010000095.1"/>
</dbReference>
<dbReference type="InterPro" id="IPR007159">
    <property type="entry name" value="SpoVT-AbrB_dom"/>
</dbReference>
<evidence type="ECO:0000256" key="1">
    <source>
        <dbReference type="PROSITE-ProRule" id="PRU01076"/>
    </source>
</evidence>
<comment type="caution">
    <text evidence="3">The sequence shown here is derived from an EMBL/GenBank/DDBJ whole genome shotgun (WGS) entry which is preliminary data.</text>
</comment>
<feature type="domain" description="SpoVT-AbrB" evidence="2">
    <location>
        <begin position="1"/>
        <end position="43"/>
    </location>
</feature>
<proteinExistence type="predicted"/>
<name>A0ABU6CX09_9GAMM</name>
<dbReference type="EMBL" id="JAYMYJ010000095">
    <property type="protein sequence ID" value="MEB4591361.1"/>
    <property type="molecule type" value="Genomic_DNA"/>
</dbReference>